<keyword evidence="11" id="KW-1185">Reference proteome</keyword>
<feature type="transmembrane region" description="Helical" evidence="8">
    <location>
        <begin position="286"/>
        <end position="305"/>
    </location>
</feature>
<feature type="transmembrane region" description="Helical" evidence="8">
    <location>
        <begin position="88"/>
        <end position="106"/>
    </location>
</feature>
<gene>
    <name evidence="10" type="ORF">SAMN05192574_102507</name>
</gene>
<keyword evidence="4 10" id="KW-0808">Transferase</keyword>
<dbReference type="AlphaFoldDB" id="A0A1H8DXH7"/>
<evidence type="ECO:0000256" key="3">
    <source>
        <dbReference type="ARBA" id="ARBA00022676"/>
    </source>
</evidence>
<dbReference type="Pfam" id="PF13231">
    <property type="entry name" value="PMT_2"/>
    <property type="match status" value="1"/>
</dbReference>
<dbReference type="PANTHER" id="PTHR33908">
    <property type="entry name" value="MANNOSYLTRANSFERASE YKCB-RELATED"/>
    <property type="match status" value="1"/>
</dbReference>
<feature type="transmembrane region" description="Helical" evidence="8">
    <location>
        <begin position="12"/>
        <end position="33"/>
    </location>
</feature>
<evidence type="ECO:0000259" key="9">
    <source>
        <dbReference type="Pfam" id="PF13231"/>
    </source>
</evidence>
<feature type="transmembrane region" description="Helical" evidence="8">
    <location>
        <begin position="334"/>
        <end position="354"/>
    </location>
</feature>
<dbReference type="GO" id="GO:0005886">
    <property type="term" value="C:plasma membrane"/>
    <property type="evidence" value="ECO:0007669"/>
    <property type="project" value="UniProtKB-SubCell"/>
</dbReference>
<accession>A0A1H8DXH7</accession>
<evidence type="ECO:0000256" key="2">
    <source>
        <dbReference type="ARBA" id="ARBA00022475"/>
    </source>
</evidence>
<dbReference type="InterPro" id="IPR050297">
    <property type="entry name" value="LipidA_mod_glycosyltrf_83"/>
</dbReference>
<feature type="transmembrane region" description="Helical" evidence="8">
    <location>
        <begin position="118"/>
        <end position="140"/>
    </location>
</feature>
<evidence type="ECO:0000256" key="4">
    <source>
        <dbReference type="ARBA" id="ARBA00022679"/>
    </source>
</evidence>
<dbReference type="RefSeq" id="WP_091209748.1">
    <property type="nucleotide sequence ID" value="NZ_FOCL01000002.1"/>
</dbReference>
<name>A0A1H8DXH7_9SPHI</name>
<evidence type="ECO:0000313" key="10">
    <source>
        <dbReference type="EMBL" id="SEN12019.1"/>
    </source>
</evidence>
<dbReference type="InterPro" id="IPR038731">
    <property type="entry name" value="RgtA/B/C-like"/>
</dbReference>
<keyword evidence="5 8" id="KW-0812">Transmembrane</keyword>
<dbReference type="EMBL" id="FOCL01000002">
    <property type="protein sequence ID" value="SEN12019.1"/>
    <property type="molecule type" value="Genomic_DNA"/>
</dbReference>
<organism evidence="10 11">
    <name type="scientific">Mucilaginibacter gossypiicola</name>
    <dbReference type="NCBI Taxonomy" id="551995"/>
    <lineage>
        <taxon>Bacteria</taxon>
        <taxon>Pseudomonadati</taxon>
        <taxon>Bacteroidota</taxon>
        <taxon>Sphingobacteriia</taxon>
        <taxon>Sphingobacteriales</taxon>
        <taxon>Sphingobacteriaceae</taxon>
        <taxon>Mucilaginibacter</taxon>
    </lineage>
</organism>
<keyword evidence="7 8" id="KW-0472">Membrane</keyword>
<evidence type="ECO:0000313" key="11">
    <source>
        <dbReference type="Proteomes" id="UP000198942"/>
    </source>
</evidence>
<feature type="transmembrane region" description="Helical" evidence="8">
    <location>
        <begin position="261"/>
        <end position="279"/>
    </location>
</feature>
<evidence type="ECO:0000256" key="5">
    <source>
        <dbReference type="ARBA" id="ARBA00022692"/>
    </source>
</evidence>
<feature type="transmembrane region" description="Helical" evidence="8">
    <location>
        <begin position="165"/>
        <end position="196"/>
    </location>
</feature>
<evidence type="ECO:0000256" key="8">
    <source>
        <dbReference type="SAM" id="Phobius"/>
    </source>
</evidence>
<evidence type="ECO:0000256" key="6">
    <source>
        <dbReference type="ARBA" id="ARBA00022989"/>
    </source>
</evidence>
<protein>
    <submittedName>
        <fullName evidence="10">Dolichyl-phosphate-mannose-protein mannosyltransferase</fullName>
    </submittedName>
</protein>
<keyword evidence="6 8" id="KW-1133">Transmembrane helix</keyword>
<dbReference type="GO" id="GO:0009103">
    <property type="term" value="P:lipopolysaccharide biosynthetic process"/>
    <property type="evidence" value="ECO:0007669"/>
    <property type="project" value="UniProtKB-ARBA"/>
</dbReference>
<dbReference type="PANTHER" id="PTHR33908:SF11">
    <property type="entry name" value="MEMBRANE PROTEIN"/>
    <property type="match status" value="1"/>
</dbReference>
<dbReference type="Proteomes" id="UP000198942">
    <property type="component" value="Unassembled WGS sequence"/>
</dbReference>
<comment type="subcellular location">
    <subcellularLocation>
        <location evidence="1">Cell membrane</location>
        <topology evidence="1">Multi-pass membrane protein</topology>
    </subcellularLocation>
</comment>
<dbReference type="STRING" id="551995.SAMN05192574_102507"/>
<evidence type="ECO:0000256" key="7">
    <source>
        <dbReference type="ARBA" id="ARBA00023136"/>
    </source>
</evidence>
<reference evidence="11" key="1">
    <citation type="submission" date="2016-10" db="EMBL/GenBank/DDBJ databases">
        <authorList>
            <person name="Varghese N."/>
            <person name="Submissions S."/>
        </authorList>
    </citation>
    <scope>NUCLEOTIDE SEQUENCE [LARGE SCALE GENOMIC DNA]</scope>
    <source>
        <strain evidence="11">Gh-48</strain>
    </source>
</reference>
<feature type="transmembrane region" description="Helical" evidence="8">
    <location>
        <begin position="203"/>
        <end position="226"/>
    </location>
</feature>
<keyword evidence="3 10" id="KW-0328">Glycosyltransferase</keyword>
<sequence length="489" mass="54849">MHITLKSTGTRYQINPLTILVFLTALQLIVTLLSNGFVLSFDESIWHYIGRNWFRHGLVPYTGGADNKSPFIFAIFGLSDTLFGVNYWFPRVLATLCQTIGIYYLYKIAQKLAGNTAGLLLLLFYGLSLLWHATGGQYVAFTETYEVMFMTVAVYKYINASNKQALLIGGLLAGIAVDFRLSAAFVIVAILIHALFRKRFTDILIFCLGVVSGLLVLIIVCALSGIDLHQLLINGLLDNFGKGSATDHTAAFKFDSFCHRFIYSPLVLFYPLVLLYVFIKRKIDLPVLWCVMAFTAINMIGIYDVVHLKDLLPSLSLINAIAATYLVEKYKLPAGLVALAVGIIFFPSMAVPIANVKVLLGSTEPPIIYGKAPYVNPPEGDRKALGKWIKAHTNSTDLVLVHSFGTQVQVYSERLSPTIYFNITQTPIAKARFYQDLQKNKPAMILVPMFPEYQNLVDTDLRAFVSNLVKSNYHLERIMYNYQIFRINK</sequence>
<dbReference type="GO" id="GO:0016763">
    <property type="term" value="F:pentosyltransferase activity"/>
    <property type="evidence" value="ECO:0007669"/>
    <property type="project" value="TreeGrafter"/>
</dbReference>
<proteinExistence type="predicted"/>
<dbReference type="OrthoDB" id="791117at2"/>
<keyword evidence="2" id="KW-1003">Cell membrane</keyword>
<feature type="domain" description="Glycosyltransferase RgtA/B/C/D-like" evidence="9">
    <location>
        <begin position="68"/>
        <end position="218"/>
    </location>
</feature>
<evidence type="ECO:0000256" key="1">
    <source>
        <dbReference type="ARBA" id="ARBA00004651"/>
    </source>
</evidence>